<dbReference type="SUPFAM" id="SSF53474">
    <property type="entry name" value="alpha/beta-Hydrolases"/>
    <property type="match status" value="1"/>
</dbReference>
<name>A0ABV0FX02_9BURK</name>
<dbReference type="EMBL" id="JBDPZD010000001">
    <property type="protein sequence ID" value="MEO3690449.1"/>
    <property type="molecule type" value="Genomic_DNA"/>
</dbReference>
<dbReference type="Proteomes" id="UP001495147">
    <property type="component" value="Unassembled WGS sequence"/>
</dbReference>
<dbReference type="PROSITE" id="PS51257">
    <property type="entry name" value="PROKAR_LIPOPROTEIN"/>
    <property type="match status" value="1"/>
</dbReference>
<dbReference type="Pfam" id="PF12697">
    <property type="entry name" value="Abhydrolase_6"/>
    <property type="match status" value="1"/>
</dbReference>
<accession>A0ABV0FX02</accession>
<keyword evidence="2" id="KW-0378">Hydrolase</keyword>
<dbReference type="Gene3D" id="3.40.50.1820">
    <property type="entry name" value="alpha/beta hydrolase"/>
    <property type="match status" value="1"/>
</dbReference>
<reference evidence="2 3" key="1">
    <citation type="submission" date="2024-05" db="EMBL/GenBank/DDBJ databases">
        <title>Roseateles sp. DJS-2-20 16S ribosomal RNA gene Genome sequencing and assembly.</title>
        <authorList>
            <person name="Woo H."/>
        </authorList>
    </citation>
    <scope>NUCLEOTIDE SEQUENCE [LARGE SCALE GENOMIC DNA]</scope>
    <source>
        <strain evidence="2 3">DJS-2-20</strain>
    </source>
</reference>
<sequence length="276" mass="29683">MNRPLRTALAALASVFGGLLVGCSSLPDRHNVQVGATPIAYSLTGPASATPIVVLQSGLGDGMGPWAALVERLSPELRVFAYDRPGYGDSGGLPSAARSPCVIATELRETLRGAGLAPPYLLVGHSIGGQYQFAFARLFPGEVAGLLLLDPTHPDHWPQMQRRAAGVAAMVSGLRAAAFTPAMRAEFDAQGSCLEAPRRLADGIPTRVLARTRYALTETDDFKAMAHELEQDWLRILPGSTLRRVEDASHYIHKDQPAEVARELRAMVKEAQAQRR</sequence>
<organism evidence="2 3">
    <name type="scientific">Roseateles paludis</name>
    <dbReference type="NCBI Taxonomy" id="3145238"/>
    <lineage>
        <taxon>Bacteria</taxon>
        <taxon>Pseudomonadati</taxon>
        <taxon>Pseudomonadota</taxon>
        <taxon>Betaproteobacteria</taxon>
        <taxon>Burkholderiales</taxon>
        <taxon>Sphaerotilaceae</taxon>
        <taxon>Roseateles</taxon>
    </lineage>
</organism>
<dbReference type="PANTHER" id="PTHR43798">
    <property type="entry name" value="MONOACYLGLYCEROL LIPASE"/>
    <property type="match status" value="1"/>
</dbReference>
<dbReference type="PANTHER" id="PTHR43798:SF33">
    <property type="entry name" value="HYDROLASE, PUTATIVE (AFU_ORTHOLOGUE AFUA_2G14860)-RELATED"/>
    <property type="match status" value="1"/>
</dbReference>
<dbReference type="InterPro" id="IPR029058">
    <property type="entry name" value="AB_hydrolase_fold"/>
</dbReference>
<protein>
    <submittedName>
        <fullName evidence="2">Alpha/beta fold hydrolase</fullName>
    </submittedName>
</protein>
<evidence type="ECO:0000313" key="2">
    <source>
        <dbReference type="EMBL" id="MEO3690449.1"/>
    </source>
</evidence>
<dbReference type="RefSeq" id="WP_347703279.1">
    <property type="nucleotide sequence ID" value="NZ_JBDPZD010000001.1"/>
</dbReference>
<dbReference type="GO" id="GO:0016787">
    <property type="term" value="F:hydrolase activity"/>
    <property type="evidence" value="ECO:0007669"/>
    <property type="project" value="UniProtKB-KW"/>
</dbReference>
<comment type="caution">
    <text evidence="2">The sequence shown here is derived from an EMBL/GenBank/DDBJ whole genome shotgun (WGS) entry which is preliminary data.</text>
</comment>
<dbReference type="PRINTS" id="PR00111">
    <property type="entry name" value="ABHYDROLASE"/>
</dbReference>
<proteinExistence type="predicted"/>
<dbReference type="InterPro" id="IPR050266">
    <property type="entry name" value="AB_hydrolase_sf"/>
</dbReference>
<dbReference type="InterPro" id="IPR000073">
    <property type="entry name" value="AB_hydrolase_1"/>
</dbReference>
<gene>
    <name evidence="2" type="ORF">ABDJ85_03155</name>
</gene>
<keyword evidence="3" id="KW-1185">Reference proteome</keyword>
<evidence type="ECO:0000259" key="1">
    <source>
        <dbReference type="Pfam" id="PF12697"/>
    </source>
</evidence>
<evidence type="ECO:0000313" key="3">
    <source>
        <dbReference type="Proteomes" id="UP001495147"/>
    </source>
</evidence>
<feature type="domain" description="AB hydrolase-1" evidence="1">
    <location>
        <begin position="57"/>
        <end position="262"/>
    </location>
</feature>